<name>A0A1W1VJ04_9DEIO</name>
<evidence type="ECO:0000313" key="3">
    <source>
        <dbReference type="Proteomes" id="UP000192582"/>
    </source>
</evidence>
<dbReference type="Gene3D" id="1.25.10.10">
    <property type="entry name" value="Leucine-rich Repeat Variant"/>
    <property type="match status" value="1"/>
</dbReference>
<feature type="compositionally biased region" description="Acidic residues" evidence="1">
    <location>
        <begin position="265"/>
        <end position="274"/>
    </location>
</feature>
<evidence type="ECO:0000256" key="1">
    <source>
        <dbReference type="SAM" id="MobiDB-lite"/>
    </source>
</evidence>
<feature type="region of interest" description="Disordered" evidence="1">
    <location>
        <begin position="251"/>
        <end position="274"/>
    </location>
</feature>
<reference evidence="2 3" key="1">
    <citation type="submission" date="2017-04" db="EMBL/GenBank/DDBJ databases">
        <authorList>
            <person name="Afonso C.L."/>
            <person name="Miller P.J."/>
            <person name="Scott M.A."/>
            <person name="Spackman E."/>
            <person name="Goraichik I."/>
            <person name="Dimitrov K.M."/>
            <person name="Suarez D.L."/>
            <person name="Swayne D.E."/>
        </authorList>
    </citation>
    <scope>NUCLEOTIDE SEQUENCE [LARGE SCALE GENOMIC DNA]</scope>
    <source>
        <strain evidence="2 3">KR-140</strain>
    </source>
</reference>
<dbReference type="EMBL" id="FWWU01000009">
    <property type="protein sequence ID" value="SMB93210.1"/>
    <property type="molecule type" value="Genomic_DNA"/>
</dbReference>
<dbReference type="OrthoDB" id="5516979at2"/>
<accession>A0A1W1VJ04</accession>
<gene>
    <name evidence="2" type="ORF">SAMN00790413_01890</name>
</gene>
<proteinExistence type="predicted"/>
<dbReference type="InterPro" id="IPR011989">
    <property type="entry name" value="ARM-like"/>
</dbReference>
<keyword evidence="3" id="KW-1185">Reference proteome</keyword>
<evidence type="ECO:0000313" key="2">
    <source>
        <dbReference type="EMBL" id="SMB93210.1"/>
    </source>
</evidence>
<organism evidence="2 3">
    <name type="scientific">Deinococcus hopiensis KR-140</name>
    <dbReference type="NCBI Taxonomy" id="695939"/>
    <lineage>
        <taxon>Bacteria</taxon>
        <taxon>Thermotogati</taxon>
        <taxon>Deinococcota</taxon>
        <taxon>Deinococci</taxon>
        <taxon>Deinococcales</taxon>
        <taxon>Deinococcaceae</taxon>
        <taxon>Deinococcus</taxon>
    </lineage>
</organism>
<protein>
    <submittedName>
        <fullName evidence="2">HEAT repeat-containing protein</fullName>
    </submittedName>
</protein>
<dbReference type="Proteomes" id="UP000192582">
    <property type="component" value="Unassembled WGS sequence"/>
</dbReference>
<dbReference type="AlphaFoldDB" id="A0A1W1VJ04"/>
<dbReference type="RefSeq" id="WP_084049266.1">
    <property type="nucleotide sequence ID" value="NZ_FWWU01000009.1"/>
</dbReference>
<sequence length="274" mass="30565">MTRSYHDWSVVSNRDVVQGMESNRQSSNRKATGTPVNIPLKGKLGRIIFRGSTNPTADAMALALRLEQATPRVMIAKDATWAPHVSSKSLDTRSRLSEPKVRVAVMYGSAMRSDSGTYTEFNIRVGRVTEKRSPDLAALAEARRRQDQAKKEQAREIIEQSSWGRPCKALYFELGEQQSSKLIALIHSNHLANTELTYALEAAGQFHSTKLVRSLLTPFLTHEKPYVREGAVYGLGQHRGVPEIREILQKQHAQETSPGVREAIEDVLEGDSDD</sequence>